<evidence type="ECO:0000313" key="3">
    <source>
        <dbReference type="EMBL" id="SDS01630.1"/>
    </source>
</evidence>
<evidence type="ECO:0000256" key="1">
    <source>
        <dbReference type="SAM" id="MobiDB-lite"/>
    </source>
</evidence>
<dbReference type="Proteomes" id="UP000199103">
    <property type="component" value="Chromosome I"/>
</dbReference>
<accession>A0A1H1NS55</accession>
<dbReference type="SUPFAM" id="SSF64376">
    <property type="entry name" value="YlxR-like"/>
    <property type="match status" value="1"/>
</dbReference>
<keyword evidence="4" id="KW-1185">Reference proteome</keyword>
<name>A0A1H1NS55_9ACTN</name>
<dbReference type="EMBL" id="LT629772">
    <property type="protein sequence ID" value="SDS01630.1"/>
    <property type="molecule type" value="Genomic_DNA"/>
</dbReference>
<gene>
    <name evidence="3" type="ORF">SAMN04489812_0620</name>
</gene>
<dbReference type="Gene3D" id="3.30.1230.10">
    <property type="entry name" value="YlxR-like"/>
    <property type="match status" value="1"/>
</dbReference>
<dbReference type="STRING" id="630515.SAMN04489812_0620"/>
<evidence type="ECO:0000259" key="2">
    <source>
        <dbReference type="Pfam" id="PF04296"/>
    </source>
</evidence>
<organism evidence="3 4">
    <name type="scientific">Microlunatus soli</name>
    <dbReference type="NCBI Taxonomy" id="630515"/>
    <lineage>
        <taxon>Bacteria</taxon>
        <taxon>Bacillati</taxon>
        <taxon>Actinomycetota</taxon>
        <taxon>Actinomycetes</taxon>
        <taxon>Propionibacteriales</taxon>
        <taxon>Propionibacteriaceae</taxon>
        <taxon>Microlunatus</taxon>
    </lineage>
</organism>
<dbReference type="InterPro" id="IPR037465">
    <property type="entry name" value="YlxR"/>
</dbReference>
<dbReference type="PANTHER" id="PTHR34215:SF1">
    <property type="entry name" value="YLXR DOMAIN-CONTAINING PROTEIN"/>
    <property type="match status" value="1"/>
</dbReference>
<dbReference type="InterPro" id="IPR007393">
    <property type="entry name" value="YlxR_dom"/>
</dbReference>
<dbReference type="PANTHER" id="PTHR34215">
    <property type="entry name" value="BLL0784 PROTEIN"/>
    <property type="match status" value="1"/>
</dbReference>
<dbReference type="Pfam" id="PF04296">
    <property type="entry name" value="YlxR"/>
    <property type="match status" value="1"/>
</dbReference>
<dbReference type="AlphaFoldDB" id="A0A1H1NS55"/>
<evidence type="ECO:0000313" key="4">
    <source>
        <dbReference type="Proteomes" id="UP000199103"/>
    </source>
</evidence>
<reference evidence="3 4" key="1">
    <citation type="submission" date="2016-10" db="EMBL/GenBank/DDBJ databases">
        <authorList>
            <person name="de Groot N.N."/>
        </authorList>
    </citation>
    <scope>NUCLEOTIDE SEQUENCE [LARGE SCALE GENOMIC DNA]</scope>
    <source>
        <strain evidence="3 4">DSM 21800</strain>
    </source>
</reference>
<proteinExistence type="predicted"/>
<protein>
    <recommendedName>
        <fullName evidence="2">YlxR domain-containing protein</fullName>
    </recommendedName>
</protein>
<dbReference type="RefSeq" id="WP_407939640.1">
    <property type="nucleotide sequence ID" value="NZ_LT629772.1"/>
</dbReference>
<feature type="region of interest" description="Disordered" evidence="1">
    <location>
        <begin position="72"/>
        <end position="107"/>
    </location>
</feature>
<dbReference type="InterPro" id="IPR035931">
    <property type="entry name" value="YlxR-like_sf"/>
</dbReference>
<sequence>MLAARVDSADVEPVRTCVGCRGRENKADLLRLTVVGGAIRVDQAQRRPGRGVYLHPRPSCWDQAFRKRALTRGLRAPTADPSPASEDLRRLTPEGDDQSLDRGGPLR</sequence>
<feature type="domain" description="YlxR" evidence="2">
    <location>
        <begin position="15"/>
        <end position="79"/>
    </location>
</feature>